<dbReference type="Gene3D" id="3.40.605.10">
    <property type="entry name" value="Aldehyde Dehydrogenase, Chain A, domain 1"/>
    <property type="match status" value="1"/>
</dbReference>
<dbReference type="FunFam" id="3.40.309.10:FF:000009">
    <property type="entry name" value="Aldehyde dehydrogenase A"/>
    <property type="match status" value="1"/>
</dbReference>
<sequence length="532" mass="55714">MTSRTTAPGATASTSPAGGPTTAPDAPRASFEQLASLATGTGPALEVTSPFDGQPLGVVRQAAEGEVAAAVQRAREAQMRWAATPARTRAAVARRFAKLVLDRRDEILDVVQAETGKSRLAALEEVVDASMTASHYAHTAPGLLRPRRHVGTFPLLTQTTELRHPKGVVGVITPWNYPFTLVASDSIPALLAGNAVVIKPDHQTPYSGLMVLDLLWQAGLPDGLAQVVLGPGAVVGPQLVDAVDFVMFTGSTATGRVVAQRAAGRLIGFSAELGGKNPLIVLPDANIPAAAAGAARACFANAGQLCVGPERIYVHEAVRSRFTEAFLDEVSRIRVAPGTSWDADMGSLISPAHLARVQAHLDDAVGKGARILAGGAARPDLGPGFFAPTVLTDVPETADLVRSETFGPVVAIYPVRTEDEAIARANDSTLGLNASVWTTPSRGRALGSRIEAGTVNVNEGYAAAWASHSAPMGGWKESGLGRRHGAEGLLKYTEAQTVSVQHALPIAPWTGMSNERFANLFTRATGILNRFR</sequence>
<evidence type="ECO:0000256" key="3">
    <source>
        <dbReference type="ARBA" id="ARBA00023002"/>
    </source>
</evidence>
<evidence type="ECO:0000256" key="4">
    <source>
        <dbReference type="ARBA" id="ARBA00039122"/>
    </source>
</evidence>
<keyword evidence="2" id="KW-0521">NADP</keyword>
<dbReference type="InterPro" id="IPR015590">
    <property type="entry name" value="Aldehyde_DH_dom"/>
</dbReference>
<reference evidence="10" key="1">
    <citation type="submission" date="2024-07" db="EMBL/GenBank/DDBJ databases">
        <authorList>
            <person name="fu j."/>
        </authorList>
    </citation>
    <scope>NUCLEOTIDE SEQUENCE</scope>
    <source>
        <strain evidence="10">P10A9</strain>
    </source>
</reference>
<evidence type="ECO:0000256" key="8">
    <source>
        <dbReference type="SAM" id="MobiDB-lite"/>
    </source>
</evidence>
<organism evidence="10">
    <name type="scientific">Sinomonas puerhi</name>
    <dbReference type="NCBI Taxonomy" id="3238584"/>
    <lineage>
        <taxon>Bacteria</taxon>
        <taxon>Bacillati</taxon>
        <taxon>Actinomycetota</taxon>
        <taxon>Actinomycetes</taxon>
        <taxon>Micrococcales</taxon>
        <taxon>Micrococcaceae</taxon>
        <taxon>Sinomonas</taxon>
    </lineage>
</organism>
<evidence type="ECO:0000313" key="10">
    <source>
        <dbReference type="EMBL" id="XDP44833.1"/>
    </source>
</evidence>
<gene>
    <name evidence="10" type="ORF">AB5L97_16420</name>
</gene>
<dbReference type="PANTHER" id="PTHR11699">
    <property type="entry name" value="ALDEHYDE DEHYDROGENASE-RELATED"/>
    <property type="match status" value="1"/>
</dbReference>
<dbReference type="FunFam" id="3.40.605.10:FF:000010">
    <property type="entry name" value="N-succinylglutamate 5-semialdehyde dehydrogenase"/>
    <property type="match status" value="1"/>
</dbReference>
<dbReference type="AlphaFoldDB" id="A0AB39L251"/>
<proteinExistence type="inferred from homology"/>
<name>A0AB39L251_9MICC</name>
<feature type="region of interest" description="Disordered" evidence="8">
    <location>
        <begin position="1"/>
        <end position="27"/>
    </location>
</feature>
<comment type="similarity">
    <text evidence="1 7">Belongs to the aldehyde dehydrogenase family.</text>
</comment>
<evidence type="ECO:0000256" key="1">
    <source>
        <dbReference type="ARBA" id="ARBA00009986"/>
    </source>
</evidence>
<dbReference type="InterPro" id="IPR016162">
    <property type="entry name" value="Ald_DH_N"/>
</dbReference>
<evidence type="ECO:0000256" key="7">
    <source>
        <dbReference type="RuleBase" id="RU003345"/>
    </source>
</evidence>
<comment type="catalytic activity">
    <reaction evidence="5">
        <text>succinate semialdehyde + NADP(+) + H2O = succinate + NADPH + 2 H(+)</text>
        <dbReference type="Rhea" id="RHEA:13213"/>
        <dbReference type="ChEBI" id="CHEBI:15377"/>
        <dbReference type="ChEBI" id="CHEBI:15378"/>
        <dbReference type="ChEBI" id="CHEBI:30031"/>
        <dbReference type="ChEBI" id="CHEBI:57706"/>
        <dbReference type="ChEBI" id="CHEBI:57783"/>
        <dbReference type="ChEBI" id="CHEBI:58349"/>
        <dbReference type="EC" id="1.2.1.79"/>
    </reaction>
</comment>
<feature type="domain" description="Aldehyde dehydrogenase" evidence="9">
    <location>
        <begin position="44"/>
        <end position="498"/>
    </location>
</feature>
<evidence type="ECO:0000256" key="6">
    <source>
        <dbReference type="PROSITE-ProRule" id="PRU10007"/>
    </source>
</evidence>
<dbReference type="RefSeq" id="WP_369045449.1">
    <property type="nucleotide sequence ID" value="NZ_CP163302.1"/>
</dbReference>
<dbReference type="InterPro" id="IPR016161">
    <property type="entry name" value="Ald_DH/histidinol_DH"/>
</dbReference>
<dbReference type="KEGG" id="spue:AB5L97_16420"/>
<evidence type="ECO:0000256" key="5">
    <source>
        <dbReference type="ARBA" id="ARBA00048559"/>
    </source>
</evidence>
<dbReference type="Gene3D" id="3.40.309.10">
    <property type="entry name" value="Aldehyde Dehydrogenase, Chain A, domain 2"/>
    <property type="match status" value="1"/>
</dbReference>
<accession>A0AB39L251</accession>
<dbReference type="GO" id="GO:0036243">
    <property type="term" value="F:succinate-semialdehyde dehydrogenase (NADP+) activity"/>
    <property type="evidence" value="ECO:0007669"/>
    <property type="project" value="UniProtKB-EC"/>
</dbReference>
<evidence type="ECO:0000259" key="9">
    <source>
        <dbReference type="Pfam" id="PF00171"/>
    </source>
</evidence>
<dbReference type="PROSITE" id="PS00687">
    <property type="entry name" value="ALDEHYDE_DEHYDR_GLU"/>
    <property type="match status" value="1"/>
</dbReference>
<dbReference type="EC" id="1.2.1.79" evidence="4"/>
<evidence type="ECO:0000256" key="2">
    <source>
        <dbReference type="ARBA" id="ARBA00022857"/>
    </source>
</evidence>
<dbReference type="InterPro" id="IPR016163">
    <property type="entry name" value="Ald_DH_C"/>
</dbReference>
<dbReference type="SUPFAM" id="SSF53720">
    <property type="entry name" value="ALDH-like"/>
    <property type="match status" value="1"/>
</dbReference>
<feature type="active site" evidence="6">
    <location>
        <position position="272"/>
    </location>
</feature>
<keyword evidence="3 7" id="KW-0560">Oxidoreductase</keyword>
<dbReference type="InterPro" id="IPR029510">
    <property type="entry name" value="Ald_DH_CS_GLU"/>
</dbReference>
<dbReference type="Pfam" id="PF00171">
    <property type="entry name" value="Aldedh"/>
    <property type="match status" value="1"/>
</dbReference>
<dbReference type="EMBL" id="CP163302">
    <property type="protein sequence ID" value="XDP44833.1"/>
    <property type="molecule type" value="Genomic_DNA"/>
</dbReference>
<protein>
    <recommendedName>
        <fullName evidence="4">succinate-semialdehyde dehydrogenase (NADP(+))</fullName>
        <ecNumber evidence="4">1.2.1.79</ecNumber>
    </recommendedName>
</protein>
<dbReference type="NCBIfam" id="NF006916">
    <property type="entry name" value="PRK09407.1"/>
    <property type="match status" value="1"/>
</dbReference>